<dbReference type="SUPFAM" id="SSF52540">
    <property type="entry name" value="P-loop containing nucleoside triphosphate hydrolases"/>
    <property type="match status" value="2"/>
</dbReference>
<feature type="region of interest" description="Disordered" evidence="1">
    <location>
        <begin position="540"/>
        <end position="568"/>
    </location>
</feature>
<dbReference type="CDD" id="cd18032">
    <property type="entry name" value="DEXHc_RE_I_III_res"/>
    <property type="match status" value="1"/>
</dbReference>
<dbReference type="GO" id="GO:0005829">
    <property type="term" value="C:cytosol"/>
    <property type="evidence" value="ECO:0007669"/>
    <property type="project" value="TreeGrafter"/>
</dbReference>
<reference evidence="3" key="1">
    <citation type="journal article" date="2004" name="Environ. Microbiol.">
        <title>Different SAR86 subgroups harbour divergent proteorhodopsins.</title>
        <authorList>
            <person name="Sabehi G."/>
            <person name="Beja O."/>
            <person name="Suzuki M.T."/>
            <person name="Preston C.M."/>
            <person name="DeLong E.F."/>
        </authorList>
    </citation>
    <scope>NUCLEOTIDE SEQUENCE</scope>
</reference>
<dbReference type="InterPro" id="IPR014001">
    <property type="entry name" value="Helicase_ATP-bd"/>
</dbReference>
<name>Q6IVN2_9GAMM</name>
<dbReference type="Gene3D" id="3.40.50.300">
    <property type="entry name" value="P-loop containing nucleotide triphosphate hydrolases"/>
    <property type="match status" value="2"/>
</dbReference>
<protein>
    <submittedName>
        <fullName evidence="3">Predicted HsdR</fullName>
    </submittedName>
</protein>
<dbReference type="InterPro" id="IPR001650">
    <property type="entry name" value="Helicase_C-like"/>
</dbReference>
<dbReference type="REBASE" id="10605">
    <property type="entry name" value="UprHOORF1P"/>
</dbReference>
<dbReference type="Gene3D" id="3.90.1570.30">
    <property type="match status" value="1"/>
</dbReference>
<feature type="domain" description="Helicase ATP-binding" evidence="2">
    <location>
        <begin position="166"/>
        <end position="339"/>
    </location>
</feature>
<evidence type="ECO:0000259" key="2">
    <source>
        <dbReference type="PROSITE" id="PS51192"/>
    </source>
</evidence>
<organism evidence="3">
    <name type="scientific">uncultured gamma proteobacterium eBACHOT4E07</name>
    <dbReference type="NCBI Taxonomy" id="279908"/>
    <lineage>
        <taxon>Bacteria</taxon>
        <taxon>Pseudomonadati</taxon>
        <taxon>Pseudomonadota</taxon>
        <taxon>Gammaproteobacteria</taxon>
        <taxon>SAR86 cluster</taxon>
        <taxon>environmental samples</taxon>
    </lineage>
</organism>
<dbReference type="InterPro" id="IPR006935">
    <property type="entry name" value="Helicase/UvrB_N"/>
</dbReference>
<dbReference type="GO" id="GO:0006304">
    <property type="term" value="P:DNA modification"/>
    <property type="evidence" value="ECO:0007669"/>
    <property type="project" value="InterPro"/>
</dbReference>
<dbReference type="AlphaFoldDB" id="Q6IVN2"/>
<dbReference type="PANTHER" id="PTHR47396:SF1">
    <property type="entry name" value="ATP-DEPENDENT HELICASE IRC3-RELATED"/>
    <property type="match status" value="1"/>
</dbReference>
<dbReference type="PANTHER" id="PTHR47396">
    <property type="entry name" value="TYPE I RESTRICTION ENZYME ECOKI R PROTEIN"/>
    <property type="match status" value="1"/>
</dbReference>
<evidence type="ECO:0000256" key="1">
    <source>
        <dbReference type="SAM" id="MobiDB-lite"/>
    </source>
</evidence>
<accession>Q6IVN2</accession>
<dbReference type="InterPro" id="IPR013670">
    <property type="entry name" value="EcoEI_R_C_dom"/>
</dbReference>
<sequence length="759" mass="87696">MNEADTRAELIEPQLQQAGWKTGGDVRVNREVICPGQILSSGDNDSDKTLKPDFVLTYRNRKLATIEAKSDEEEVTEGVAQAIKYAKRLDLKYTYAANGKKIYEINMETSEQGPIDDFPSPEELWNRTHSYLNEWELKFDAIPFEDFGGTKQPRYYQELAVNKALEAISNNQKRILLNLATGTGKTFIAFQIAWKLFQTRWNKEKDGKRLPRILFLADRNNLATQAMDDFRAFKGDSIKRITPKEISKNGKVPKNNSIFFSIFQTFMSGNDEPYFGQYEKDFFDFIIIDECHRGGANDESNWRGILEYFDSAVQLGLTATPKRDINADTYEYFGNPVYKYSLIQGIEDGFLTPFRVERMTSTMDTYTYSKNDDVEVIDGEPEEGREYQENEFNKIITILEREEDRVKRILENIQDNEKTIIFCANQTHALRVRDMVNQNSNSKDPEYCVRVGADDGEDGDKYLLRFRDNESSIPMILTSSLKLTTGVDARNVRNIVLMRPVSNMIEFKQILGRGSRLFDGKNYFTLYDFVGAFELFHDPEWEGEPNEPSGGGSTRTNGTPPEREDEKEKIEIKLSDGKVRNIVSSKTTHFFLDGKPVSVKEFMQTLFNTLKLPEVLKDEDNLSEIWSNPRTRKELLNKLERHNFKKNDLEDLRKLINAENSDIFDVLQWIAFNKPFISRKERVEQSKGKIYAFLNENEIEFINAVLNNYIQSGIDELDESNLSEILRANYGNINKAQEKLGSGEHIKEIFFNSQRLLYK</sequence>
<dbReference type="EMBL" id="AY619685">
    <property type="protein sequence ID" value="AAT38616.1"/>
    <property type="molecule type" value="Genomic_DNA"/>
</dbReference>
<evidence type="ECO:0000313" key="3">
    <source>
        <dbReference type="EMBL" id="AAT38616.1"/>
    </source>
</evidence>
<proteinExistence type="predicted"/>
<dbReference type="PROSITE" id="PS51192">
    <property type="entry name" value="HELICASE_ATP_BIND_1"/>
    <property type="match status" value="1"/>
</dbReference>
<dbReference type="GO" id="GO:0005524">
    <property type="term" value="F:ATP binding"/>
    <property type="evidence" value="ECO:0007669"/>
    <property type="project" value="InterPro"/>
</dbReference>
<dbReference type="CDD" id="cd18799">
    <property type="entry name" value="SF2_C_EcoAI-like"/>
    <property type="match status" value="1"/>
</dbReference>
<dbReference type="GO" id="GO:0016787">
    <property type="term" value="F:hydrolase activity"/>
    <property type="evidence" value="ECO:0007669"/>
    <property type="project" value="InterPro"/>
</dbReference>
<dbReference type="InterPro" id="IPR027417">
    <property type="entry name" value="P-loop_NTPase"/>
</dbReference>
<dbReference type="Pfam" id="PF04851">
    <property type="entry name" value="ResIII"/>
    <property type="match status" value="1"/>
</dbReference>
<dbReference type="NCBIfam" id="NF046051">
    <property type="entry name" value="restrict_EcoAI"/>
    <property type="match status" value="1"/>
</dbReference>
<dbReference type="InterPro" id="IPR050742">
    <property type="entry name" value="Helicase_Restrict-Modif_Enz"/>
</dbReference>
<dbReference type="Pfam" id="PF00271">
    <property type="entry name" value="Helicase_C"/>
    <property type="match status" value="1"/>
</dbReference>
<dbReference type="SMART" id="SM00487">
    <property type="entry name" value="DEXDc"/>
    <property type="match status" value="1"/>
</dbReference>
<dbReference type="GO" id="GO:0003677">
    <property type="term" value="F:DNA binding"/>
    <property type="evidence" value="ECO:0007669"/>
    <property type="project" value="InterPro"/>
</dbReference>
<dbReference type="Pfam" id="PF08463">
    <property type="entry name" value="EcoEI_R_C"/>
    <property type="match status" value="1"/>
</dbReference>
<gene>
    <name evidence="3" type="ORF">eBACHOT4E07.55</name>
</gene>